<comment type="caution">
    <text evidence="1">The sequence shown here is derived from an EMBL/GenBank/DDBJ whole genome shotgun (WGS) entry which is preliminary data.</text>
</comment>
<accession>A0ABD2X1Y4</accession>
<sequence>MCSFFSHLSRARTRDDDDATRRRVVPCVLLRRRKQQQQQQQPETTATMHAMKLCMVTILKRRRSRIFAASAGRLDISRDAPAKSNPATTTTTTTTTSNRCVLYSTRILSIL</sequence>
<organism evidence="1 2">
    <name type="scientific">Trichogramma kaykai</name>
    <dbReference type="NCBI Taxonomy" id="54128"/>
    <lineage>
        <taxon>Eukaryota</taxon>
        <taxon>Metazoa</taxon>
        <taxon>Ecdysozoa</taxon>
        <taxon>Arthropoda</taxon>
        <taxon>Hexapoda</taxon>
        <taxon>Insecta</taxon>
        <taxon>Pterygota</taxon>
        <taxon>Neoptera</taxon>
        <taxon>Endopterygota</taxon>
        <taxon>Hymenoptera</taxon>
        <taxon>Apocrita</taxon>
        <taxon>Proctotrupomorpha</taxon>
        <taxon>Chalcidoidea</taxon>
        <taxon>Trichogrammatidae</taxon>
        <taxon>Trichogramma</taxon>
    </lineage>
</organism>
<dbReference type="EMBL" id="JBJJXI010000056">
    <property type="protein sequence ID" value="KAL3399323.1"/>
    <property type="molecule type" value="Genomic_DNA"/>
</dbReference>
<gene>
    <name evidence="1" type="ORF">TKK_007189</name>
</gene>
<dbReference type="AlphaFoldDB" id="A0ABD2X1Y4"/>
<proteinExistence type="predicted"/>
<name>A0ABD2X1Y4_9HYME</name>
<evidence type="ECO:0000313" key="2">
    <source>
        <dbReference type="Proteomes" id="UP001627154"/>
    </source>
</evidence>
<keyword evidence="2" id="KW-1185">Reference proteome</keyword>
<evidence type="ECO:0000313" key="1">
    <source>
        <dbReference type="EMBL" id="KAL3399323.1"/>
    </source>
</evidence>
<protein>
    <submittedName>
        <fullName evidence="1">Uncharacterized protein</fullName>
    </submittedName>
</protein>
<reference evidence="1 2" key="1">
    <citation type="journal article" date="2024" name="bioRxiv">
        <title>A reference genome for Trichogramma kaykai: A tiny desert-dwelling parasitoid wasp with competing sex-ratio distorters.</title>
        <authorList>
            <person name="Culotta J."/>
            <person name="Lindsey A.R."/>
        </authorList>
    </citation>
    <scope>NUCLEOTIDE SEQUENCE [LARGE SCALE GENOMIC DNA]</scope>
    <source>
        <strain evidence="1 2">KSX58</strain>
    </source>
</reference>
<dbReference type="Proteomes" id="UP001627154">
    <property type="component" value="Unassembled WGS sequence"/>
</dbReference>